<dbReference type="EMBL" id="JWZX01003208">
    <property type="protein sequence ID" value="KOO23254.1"/>
    <property type="molecule type" value="Genomic_DNA"/>
</dbReference>
<proteinExistence type="predicted"/>
<organism evidence="1 2">
    <name type="scientific">Chrysochromulina tobinii</name>
    <dbReference type="NCBI Taxonomy" id="1460289"/>
    <lineage>
        <taxon>Eukaryota</taxon>
        <taxon>Haptista</taxon>
        <taxon>Haptophyta</taxon>
        <taxon>Prymnesiophyceae</taxon>
        <taxon>Prymnesiales</taxon>
        <taxon>Chrysochromulinaceae</taxon>
        <taxon>Chrysochromulina</taxon>
    </lineage>
</organism>
<dbReference type="Proteomes" id="UP000037460">
    <property type="component" value="Unassembled WGS sequence"/>
</dbReference>
<protein>
    <recommendedName>
        <fullName evidence="3">DUF1868 domain-containing protein</fullName>
    </recommendedName>
</protein>
<name>A0A0M0J9H0_9EUKA</name>
<evidence type="ECO:0000313" key="2">
    <source>
        <dbReference type="Proteomes" id="UP000037460"/>
    </source>
</evidence>
<keyword evidence="2" id="KW-1185">Reference proteome</keyword>
<sequence>MVTWANPTVARLAAGDRFDGENVCGLVLVCAWPMPSDVQSQAGSLCEKLRAELPAAAYVYPPSTLHCTIATLRAFTHGAMDSSAVEACVALWEPVLAKAKASPTWPTQPVRLRMEAPTLEGAAGILRYADLDGAIAAMRAALRDAIVAAGGVAVEGGGDRSLGTPLNGAPEGEVPPHIPDIVHSTLVRWTAEPDDRAAAAEAFARVAQSWTPLELTVPRAIAVFERLPYMHMLAAGGASADEFIWWSA</sequence>
<evidence type="ECO:0008006" key="3">
    <source>
        <dbReference type="Google" id="ProtNLM"/>
    </source>
</evidence>
<dbReference type="OrthoDB" id="418861at2759"/>
<dbReference type="AlphaFoldDB" id="A0A0M0J9H0"/>
<comment type="caution">
    <text evidence="1">The sequence shown here is derived from an EMBL/GenBank/DDBJ whole genome shotgun (WGS) entry which is preliminary data.</text>
</comment>
<reference evidence="2" key="1">
    <citation type="journal article" date="2015" name="PLoS Genet.">
        <title>Genome Sequence and Transcriptome Analyses of Chrysochromulina tobin: Metabolic Tools for Enhanced Algal Fitness in the Prominent Order Prymnesiales (Haptophyceae).</title>
        <authorList>
            <person name="Hovde B.T."/>
            <person name="Deodato C.R."/>
            <person name="Hunsperger H.M."/>
            <person name="Ryken S.A."/>
            <person name="Yost W."/>
            <person name="Jha R.K."/>
            <person name="Patterson J."/>
            <person name="Monnat R.J. Jr."/>
            <person name="Barlow S.B."/>
            <person name="Starkenburg S.R."/>
            <person name="Cattolico R.A."/>
        </authorList>
    </citation>
    <scope>NUCLEOTIDE SEQUENCE</scope>
    <source>
        <strain evidence="2">CCMP291</strain>
    </source>
</reference>
<evidence type="ECO:0000313" key="1">
    <source>
        <dbReference type="EMBL" id="KOO23254.1"/>
    </source>
</evidence>
<gene>
    <name evidence="1" type="ORF">Ctob_000840</name>
</gene>
<accession>A0A0M0J9H0</accession>